<accession>A0A4Y7SNE8</accession>
<dbReference type="EMBL" id="QPFP01000080">
    <property type="protein sequence ID" value="TEB23231.1"/>
    <property type="molecule type" value="Genomic_DNA"/>
</dbReference>
<protein>
    <submittedName>
        <fullName evidence="1">Uncharacterized protein</fullName>
    </submittedName>
</protein>
<evidence type="ECO:0000313" key="2">
    <source>
        <dbReference type="Proteomes" id="UP000298030"/>
    </source>
</evidence>
<sequence>MVGWIPRDASLRQAKKEEFVSRIEASQEFGPQEVPLILQYDEKVANLRPWGWPSVSGIPVRPDELDLHRYTHYFKAPGCLCSFENGPSSFTETKIGLVQTVTQPETVQCIGQYVAMCATQQCGYFDKPVRVMDPFVFITDDTEETIKKTGLRQVHVLRDDSNTGMRGTNKHLRREDPEHFLELQGSLKKLLVKGLAAEKFWDLFVQCTVCKYVMPCQYFPYYHPCIAHVVHRQLGLPKVIAPPKAFEETIDRILTEDALDDSDKDLPDIPSLFAPTSRIRKLPRVDPNAELTDTPF</sequence>
<proteinExistence type="predicted"/>
<keyword evidence="2" id="KW-1185">Reference proteome</keyword>
<comment type="caution">
    <text evidence="1">The sequence shown here is derived from an EMBL/GenBank/DDBJ whole genome shotgun (WGS) entry which is preliminary data.</text>
</comment>
<dbReference type="OrthoDB" id="3048394at2759"/>
<dbReference type="Proteomes" id="UP000298030">
    <property type="component" value="Unassembled WGS sequence"/>
</dbReference>
<reference evidence="1 2" key="1">
    <citation type="journal article" date="2019" name="Nat. Ecol. Evol.">
        <title>Megaphylogeny resolves global patterns of mushroom evolution.</title>
        <authorList>
            <person name="Varga T."/>
            <person name="Krizsan K."/>
            <person name="Foldi C."/>
            <person name="Dima B."/>
            <person name="Sanchez-Garcia M."/>
            <person name="Sanchez-Ramirez S."/>
            <person name="Szollosi G.J."/>
            <person name="Szarkandi J.G."/>
            <person name="Papp V."/>
            <person name="Albert L."/>
            <person name="Andreopoulos W."/>
            <person name="Angelini C."/>
            <person name="Antonin V."/>
            <person name="Barry K.W."/>
            <person name="Bougher N.L."/>
            <person name="Buchanan P."/>
            <person name="Buyck B."/>
            <person name="Bense V."/>
            <person name="Catcheside P."/>
            <person name="Chovatia M."/>
            <person name="Cooper J."/>
            <person name="Damon W."/>
            <person name="Desjardin D."/>
            <person name="Finy P."/>
            <person name="Geml J."/>
            <person name="Haridas S."/>
            <person name="Hughes K."/>
            <person name="Justo A."/>
            <person name="Karasinski D."/>
            <person name="Kautmanova I."/>
            <person name="Kiss B."/>
            <person name="Kocsube S."/>
            <person name="Kotiranta H."/>
            <person name="LaButti K.M."/>
            <person name="Lechner B.E."/>
            <person name="Liimatainen K."/>
            <person name="Lipzen A."/>
            <person name="Lukacs Z."/>
            <person name="Mihaltcheva S."/>
            <person name="Morgado L.N."/>
            <person name="Niskanen T."/>
            <person name="Noordeloos M.E."/>
            <person name="Ohm R.A."/>
            <person name="Ortiz-Santana B."/>
            <person name="Ovrebo C."/>
            <person name="Racz N."/>
            <person name="Riley R."/>
            <person name="Savchenko A."/>
            <person name="Shiryaev A."/>
            <person name="Soop K."/>
            <person name="Spirin V."/>
            <person name="Szebenyi C."/>
            <person name="Tomsovsky M."/>
            <person name="Tulloss R.E."/>
            <person name="Uehling J."/>
            <person name="Grigoriev I.V."/>
            <person name="Vagvolgyi C."/>
            <person name="Papp T."/>
            <person name="Martin F.M."/>
            <person name="Miettinen O."/>
            <person name="Hibbett D.S."/>
            <person name="Nagy L.G."/>
        </authorList>
    </citation>
    <scope>NUCLEOTIDE SEQUENCE [LARGE SCALE GENOMIC DNA]</scope>
    <source>
        <strain evidence="1 2">FP101781</strain>
    </source>
</reference>
<evidence type="ECO:0000313" key="1">
    <source>
        <dbReference type="EMBL" id="TEB23231.1"/>
    </source>
</evidence>
<dbReference type="AlphaFoldDB" id="A0A4Y7SNE8"/>
<organism evidence="1 2">
    <name type="scientific">Coprinellus micaceus</name>
    <name type="common">Glistening ink-cap mushroom</name>
    <name type="synonym">Coprinus micaceus</name>
    <dbReference type="NCBI Taxonomy" id="71717"/>
    <lineage>
        <taxon>Eukaryota</taxon>
        <taxon>Fungi</taxon>
        <taxon>Dikarya</taxon>
        <taxon>Basidiomycota</taxon>
        <taxon>Agaricomycotina</taxon>
        <taxon>Agaricomycetes</taxon>
        <taxon>Agaricomycetidae</taxon>
        <taxon>Agaricales</taxon>
        <taxon>Agaricineae</taxon>
        <taxon>Psathyrellaceae</taxon>
        <taxon>Coprinellus</taxon>
    </lineage>
</organism>
<name>A0A4Y7SNE8_COPMI</name>
<gene>
    <name evidence="1" type="ORF">FA13DRAFT_1798203</name>
</gene>